<name>A0A8D9HAB5_BRACM</name>
<dbReference type="AlphaFoldDB" id="A0A8D9HAB5"/>
<dbReference type="Gramene" id="A02p35460.2_BraZ1">
    <property type="protein sequence ID" value="A02p35460.2_BraZ1.CDS.1"/>
    <property type="gene ID" value="A02g35460.2_BraZ1"/>
</dbReference>
<keyword evidence="1" id="KW-1133">Transmembrane helix</keyword>
<dbReference type="Proteomes" id="UP000694005">
    <property type="component" value="Chromosome A02"/>
</dbReference>
<organism evidence="2 3">
    <name type="scientific">Brassica campestris</name>
    <name type="common">Field mustard</name>
    <dbReference type="NCBI Taxonomy" id="3711"/>
    <lineage>
        <taxon>Eukaryota</taxon>
        <taxon>Viridiplantae</taxon>
        <taxon>Streptophyta</taxon>
        <taxon>Embryophyta</taxon>
        <taxon>Tracheophyta</taxon>
        <taxon>Spermatophyta</taxon>
        <taxon>Magnoliopsida</taxon>
        <taxon>eudicotyledons</taxon>
        <taxon>Gunneridae</taxon>
        <taxon>Pentapetalae</taxon>
        <taxon>rosids</taxon>
        <taxon>malvids</taxon>
        <taxon>Brassicales</taxon>
        <taxon>Brassicaceae</taxon>
        <taxon>Brassiceae</taxon>
        <taxon>Brassica</taxon>
    </lineage>
</organism>
<dbReference type="EMBL" id="LS974618">
    <property type="protein sequence ID" value="CAG7894594.1"/>
    <property type="molecule type" value="Genomic_DNA"/>
</dbReference>
<keyword evidence="1" id="KW-0472">Membrane</keyword>
<sequence length="63" mass="7166">MALVAATVKTVTWIFLSWLLPSSFGILFSLQISSIGRVSFFYSENVFLFWHFSAVVDLLPYVC</sequence>
<keyword evidence="1" id="KW-0812">Transmembrane</keyword>
<reference evidence="2 3" key="1">
    <citation type="submission" date="2021-07" db="EMBL/GenBank/DDBJ databases">
        <authorList>
            <consortium name="Genoscope - CEA"/>
            <person name="William W."/>
        </authorList>
    </citation>
    <scope>NUCLEOTIDE SEQUENCE [LARGE SCALE GENOMIC DNA]</scope>
</reference>
<evidence type="ECO:0000256" key="1">
    <source>
        <dbReference type="SAM" id="Phobius"/>
    </source>
</evidence>
<gene>
    <name evidence="2" type="ORF">BRAPAZ1V2_A02P35460.2</name>
</gene>
<feature type="transmembrane region" description="Helical" evidence="1">
    <location>
        <begin position="12"/>
        <end position="30"/>
    </location>
</feature>
<accession>A0A8D9HAB5</accession>
<evidence type="ECO:0000313" key="2">
    <source>
        <dbReference type="EMBL" id="CAG7894594.1"/>
    </source>
</evidence>
<protein>
    <submittedName>
        <fullName evidence="2">Uncharacterized protein</fullName>
    </submittedName>
</protein>
<proteinExistence type="predicted"/>
<evidence type="ECO:0000313" key="3">
    <source>
        <dbReference type="Proteomes" id="UP000694005"/>
    </source>
</evidence>